<name>A0A1S3ZFR8_TOBAC</name>
<dbReference type="RefSeq" id="XP_016463310.1">
    <property type="nucleotide sequence ID" value="XM_016607824.1"/>
</dbReference>
<organism evidence="2">
    <name type="scientific">Nicotiana tabacum</name>
    <name type="common">Common tobacco</name>
    <dbReference type="NCBI Taxonomy" id="4097"/>
    <lineage>
        <taxon>Eukaryota</taxon>
        <taxon>Viridiplantae</taxon>
        <taxon>Streptophyta</taxon>
        <taxon>Embryophyta</taxon>
        <taxon>Tracheophyta</taxon>
        <taxon>Spermatophyta</taxon>
        <taxon>Magnoliopsida</taxon>
        <taxon>eudicotyledons</taxon>
        <taxon>Gunneridae</taxon>
        <taxon>Pentapetalae</taxon>
        <taxon>asterids</taxon>
        <taxon>lamiids</taxon>
        <taxon>Solanales</taxon>
        <taxon>Solanaceae</taxon>
        <taxon>Nicotianoideae</taxon>
        <taxon>Nicotianeae</taxon>
        <taxon>Nicotiana</taxon>
    </lineage>
</organism>
<accession>A0A1S3ZFR8</accession>
<evidence type="ECO:0000313" key="2">
    <source>
        <dbReference type="RefSeq" id="XP_016463310.1"/>
    </source>
</evidence>
<dbReference type="PaxDb" id="4097-A0A1S3ZFR8"/>
<protein>
    <submittedName>
        <fullName evidence="2">Uncharacterized protein</fullName>
    </submittedName>
</protein>
<dbReference type="PANTHER" id="PTHR33067:SF39">
    <property type="entry name" value="TRANSCRIPTION FACTOR INTERACTOR AND REGULATOR CCHC(ZN) FAMILY"/>
    <property type="match status" value="1"/>
</dbReference>
<dbReference type="KEGG" id="nta:107786356"/>
<reference evidence="2" key="1">
    <citation type="submission" date="2025-08" db="UniProtKB">
        <authorList>
            <consortium name="RefSeq"/>
        </authorList>
    </citation>
    <scope>IDENTIFICATION</scope>
</reference>
<feature type="region of interest" description="Disordered" evidence="1">
    <location>
        <begin position="1"/>
        <end position="21"/>
    </location>
</feature>
<sequence length="151" mass="17163">MQEIEENPPPPFPQRLQKSKDESKYKKFLDILSQVHVNLPLIEVLQEVPKYAKYVRDIVANKRRLTESETIALTEECIAREQSKLPPKLKDPGCFIISLAIGKHEVGRAFYDLGIRISLMPLSMFKHLDLGAPKPTTITLQLTDQSLAVPE</sequence>
<dbReference type="PANTHER" id="PTHR33067">
    <property type="entry name" value="RNA-DIRECTED DNA POLYMERASE-RELATED"/>
    <property type="match status" value="1"/>
</dbReference>
<dbReference type="AlphaFoldDB" id="A0A1S3ZFR8"/>
<gene>
    <name evidence="2" type="primary">LOC107786356</name>
</gene>
<proteinExistence type="predicted"/>
<dbReference type="Gene3D" id="2.40.70.10">
    <property type="entry name" value="Acid Proteases"/>
    <property type="match status" value="1"/>
</dbReference>
<dbReference type="OrthoDB" id="1750494at2759"/>
<evidence type="ECO:0000256" key="1">
    <source>
        <dbReference type="SAM" id="MobiDB-lite"/>
    </source>
</evidence>
<dbReference type="InterPro" id="IPR021109">
    <property type="entry name" value="Peptidase_aspartic_dom_sf"/>
</dbReference>